<dbReference type="SUPFAM" id="SSF53822">
    <property type="entry name" value="Periplasmic binding protein-like I"/>
    <property type="match status" value="1"/>
</dbReference>
<feature type="signal peptide" evidence="3">
    <location>
        <begin position="1"/>
        <end position="22"/>
    </location>
</feature>
<evidence type="ECO:0000313" key="6">
    <source>
        <dbReference type="Proteomes" id="UP000276349"/>
    </source>
</evidence>
<dbReference type="AlphaFoldDB" id="A0A431UP50"/>
<dbReference type="Gene3D" id="3.40.50.2300">
    <property type="match status" value="2"/>
</dbReference>
<proteinExistence type="inferred from homology"/>
<comment type="caution">
    <text evidence="5">The sequence shown here is derived from an EMBL/GenBank/DDBJ whole genome shotgun (WGS) entry which is preliminary data.</text>
</comment>
<dbReference type="PANTHER" id="PTHR30483">
    <property type="entry name" value="LEUCINE-SPECIFIC-BINDING PROTEIN"/>
    <property type="match status" value="1"/>
</dbReference>
<name>A0A431UP50_9BACI</name>
<keyword evidence="2 3" id="KW-0732">Signal</keyword>
<dbReference type="InterPro" id="IPR051010">
    <property type="entry name" value="BCAA_transport"/>
</dbReference>
<sequence length="400" mass="43835">MRKTKWKFIGVMLLIVVMILSACGNSGESGDAASQDKIKIGFILSDSGTFAPLSENIKNGFKLYLEQNDNKLGGREVELIFEDDEANPQVALRKYKNLVGSEKVNFLVGPISSSVVYALRDEVEKDKVILIDANAAGNDLSWDLRSDYVIRTSFSNWQNGSSAGSYIANNIGKTAMVIAPDYPAGQEVASAFKESFEASGGKVVKEVYPKLGTNDFATYLTDVSQTNPDVVYAFFTGSDGIRFVQQYNDFGLKGKIPLTGPMEFGDLLIVEPSGDSAEGIVSGIIYSPWIDNEENKQFVEAYQKMYNKLPNTFSVQGYDSALIIDKAIKEAGSVDTEELVKVLKGISFDSPRGPITIDPKTNNPIQNFYIVENVKKDGQVVPEVIETIENVTMPETNPAK</sequence>
<dbReference type="EMBL" id="RXNR01000037">
    <property type="protein sequence ID" value="RTQ91844.1"/>
    <property type="molecule type" value="Genomic_DNA"/>
</dbReference>
<evidence type="ECO:0000256" key="2">
    <source>
        <dbReference type="ARBA" id="ARBA00022729"/>
    </source>
</evidence>
<dbReference type="InterPro" id="IPR028081">
    <property type="entry name" value="Leu-bd"/>
</dbReference>
<feature type="domain" description="Leucine-binding protein" evidence="4">
    <location>
        <begin position="37"/>
        <end position="378"/>
    </location>
</feature>
<dbReference type="Proteomes" id="UP000276349">
    <property type="component" value="Unassembled WGS sequence"/>
</dbReference>
<evidence type="ECO:0000256" key="3">
    <source>
        <dbReference type="SAM" id="SignalP"/>
    </source>
</evidence>
<dbReference type="Pfam" id="PF13458">
    <property type="entry name" value="Peripla_BP_6"/>
    <property type="match status" value="1"/>
</dbReference>
<evidence type="ECO:0000313" key="5">
    <source>
        <dbReference type="EMBL" id="RTQ91844.1"/>
    </source>
</evidence>
<reference evidence="5 6" key="1">
    <citation type="submission" date="2018-12" db="EMBL/GenBank/DDBJ databases">
        <authorList>
            <person name="Yu L."/>
        </authorList>
    </citation>
    <scope>NUCLEOTIDE SEQUENCE [LARGE SCALE GENOMIC DNA]</scope>
    <source>
        <strain evidence="5 6">S5H2222</strain>
    </source>
</reference>
<dbReference type="CDD" id="cd20014">
    <property type="entry name" value="PBP1_RPA0668_benzoate-like"/>
    <property type="match status" value="1"/>
</dbReference>
<dbReference type="RefSeq" id="WP_126294902.1">
    <property type="nucleotide sequence ID" value="NZ_CP155468.1"/>
</dbReference>
<evidence type="ECO:0000256" key="1">
    <source>
        <dbReference type="ARBA" id="ARBA00010062"/>
    </source>
</evidence>
<accession>A0A431UP50</accession>
<feature type="chain" id="PRO_5038785920" evidence="3">
    <location>
        <begin position="23"/>
        <end position="400"/>
    </location>
</feature>
<dbReference type="OrthoDB" id="9783240at2"/>
<organism evidence="5 6">
    <name type="scientific">Lysinibacillus telephonicus</name>
    <dbReference type="NCBI Taxonomy" id="1714840"/>
    <lineage>
        <taxon>Bacteria</taxon>
        <taxon>Bacillati</taxon>
        <taxon>Bacillota</taxon>
        <taxon>Bacilli</taxon>
        <taxon>Bacillales</taxon>
        <taxon>Bacillaceae</taxon>
        <taxon>Lysinibacillus</taxon>
    </lineage>
</organism>
<dbReference type="PANTHER" id="PTHR30483:SF6">
    <property type="entry name" value="PERIPLASMIC BINDING PROTEIN OF ABC TRANSPORTER FOR NATURAL AMINO ACIDS"/>
    <property type="match status" value="1"/>
</dbReference>
<comment type="similarity">
    <text evidence="1">Belongs to the leucine-binding protein family.</text>
</comment>
<dbReference type="PROSITE" id="PS51257">
    <property type="entry name" value="PROKAR_LIPOPROTEIN"/>
    <property type="match status" value="1"/>
</dbReference>
<evidence type="ECO:0000259" key="4">
    <source>
        <dbReference type="Pfam" id="PF13458"/>
    </source>
</evidence>
<protein>
    <submittedName>
        <fullName evidence="5">ABC transporter substrate-binding protein</fullName>
    </submittedName>
</protein>
<keyword evidence="6" id="KW-1185">Reference proteome</keyword>
<dbReference type="InterPro" id="IPR028082">
    <property type="entry name" value="Peripla_BP_I"/>
</dbReference>
<gene>
    <name evidence="5" type="ORF">EKG35_12980</name>
</gene>